<feature type="region of interest" description="Disordered" evidence="6">
    <location>
        <begin position="1137"/>
        <end position="1163"/>
    </location>
</feature>
<dbReference type="PANTHER" id="PTHR34067:SF20">
    <property type="entry name" value="OS08G0206700 PROTEIN"/>
    <property type="match status" value="1"/>
</dbReference>
<feature type="compositionally biased region" description="Polar residues" evidence="6">
    <location>
        <begin position="317"/>
        <end position="331"/>
    </location>
</feature>
<keyword evidence="5" id="KW-0539">Nucleus</keyword>
<keyword evidence="4" id="KW-0804">Transcription</keyword>
<feature type="compositionally biased region" description="Basic and acidic residues" evidence="6">
    <location>
        <begin position="543"/>
        <end position="553"/>
    </location>
</feature>
<feature type="compositionally biased region" description="Polar residues" evidence="6">
    <location>
        <begin position="295"/>
        <end position="306"/>
    </location>
</feature>
<dbReference type="PANTHER" id="PTHR34067">
    <property type="entry name" value="OS04G0193200 PROTEIN"/>
    <property type="match status" value="1"/>
</dbReference>
<feature type="domain" description="MBD" evidence="7">
    <location>
        <begin position="169"/>
        <end position="241"/>
    </location>
</feature>
<dbReference type="PROSITE" id="PS50982">
    <property type="entry name" value="MBD"/>
    <property type="match status" value="3"/>
</dbReference>
<dbReference type="InterPro" id="IPR016177">
    <property type="entry name" value="DNA-bd_dom_sf"/>
</dbReference>
<feature type="non-terminal residue" evidence="8">
    <location>
        <position position="1"/>
    </location>
</feature>
<dbReference type="EMBL" id="JAJJMB010001160">
    <property type="protein sequence ID" value="KAI3958355.1"/>
    <property type="molecule type" value="Genomic_DNA"/>
</dbReference>
<protein>
    <recommendedName>
        <fullName evidence="7">MBD domain-containing protein</fullName>
    </recommendedName>
</protein>
<reference evidence="8" key="1">
    <citation type="submission" date="2022-04" db="EMBL/GenBank/DDBJ databases">
        <title>A functionally conserved STORR gene fusion in Papaver species that diverged 16.8 million years ago.</title>
        <authorList>
            <person name="Catania T."/>
        </authorList>
    </citation>
    <scope>NUCLEOTIDE SEQUENCE</scope>
    <source>
        <strain evidence="8">S-188037</strain>
    </source>
</reference>
<feature type="compositionally biased region" description="Polar residues" evidence="6">
    <location>
        <begin position="1144"/>
        <end position="1163"/>
    </location>
</feature>
<evidence type="ECO:0000313" key="8">
    <source>
        <dbReference type="EMBL" id="KAI3958355.1"/>
    </source>
</evidence>
<feature type="compositionally biased region" description="Polar residues" evidence="6">
    <location>
        <begin position="231"/>
        <end position="242"/>
    </location>
</feature>
<keyword evidence="9" id="KW-1185">Reference proteome</keyword>
<dbReference type="GO" id="GO:0003677">
    <property type="term" value="F:DNA binding"/>
    <property type="evidence" value="ECO:0007669"/>
    <property type="project" value="UniProtKB-KW"/>
</dbReference>
<accession>A0AAD4TI32</accession>
<name>A0AAD4TI32_9MAGN</name>
<dbReference type="SUPFAM" id="SSF54171">
    <property type="entry name" value="DNA-binding domain"/>
    <property type="match status" value="3"/>
</dbReference>
<dbReference type="Gene3D" id="3.30.890.10">
    <property type="entry name" value="Methyl-cpg-binding Protein 2, Chain A"/>
    <property type="match status" value="3"/>
</dbReference>
<feature type="compositionally biased region" description="Basic residues" evidence="6">
    <location>
        <begin position="554"/>
        <end position="565"/>
    </location>
</feature>
<evidence type="ECO:0000256" key="1">
    <source>
        <dbReference type="ARBA" id="ARBA00004123"/>
    </source>
</evidence>
<feature type="region of interest" description="Disordered" evidence="6">
    <location>
        <begin position="227"/>
        <end position="367"/>
    </location>
</feature>
<feature type="compositionally biased region" description="Polar residues" evidence="6">
    <location>
        <begin position="263"/>
        <end position="285"/>
    </location>
</feature>
<evidence type="ECO:0000256" key="6">
    <source>
        <dbReference type="SAM" id="MobiDB-lite"/>
    </source>
</evidence>
<feature type="region of interest" description="Disordered" evidence="6">
    <location>
        <begin position="79"/>
        <end position="112"/>
    </location>
</feature>
<evidence type="ECO:0000256" key="5">
    <source>
        <dbReference type="ARBA" id="ARBA00023242"/>
    </source>
</evidence>
<dbReference type="GO" id="GO:0005634">
    <property type="term" value="C:nucleus"/>
    <property type="evidence" value="ECO:0007669"/>
    <property type="project" value="UniProtKB-SubCell"/>
</dbReference>
<proteinExistence type="predicted"/>
<evidence type="ECO:0000313" key="9">
    <source>
        <dbReference type="Proteomes" id="UP001202328"/>
    </source>
</evidence>
<keyword evidence="2" id="KW-0805">Transcription regulation</keyword>
<evidence type="ECO:0000256" key="2">
    <source>
        <dbReference type="ARBA" id="ARBA00023015"/>
    </source>
</evidence>
<feature type="domain" description="MBD" evidence="7">
    <location>
        <begin position="97"/>
        <end position="168"/>
    </location>
</feature>
<evidence type="ECO:0000256" key="3">
    <source>
        <dbReference type="ARBA" id="ARBA00023125"/>
    </source>
</evidence>
<gene>
    <name evidence="8" type="ORF">MKW98_011043</name>
</gene>
<sequence length="1186" mass="129810">SCCDQEQRGFIWLAFLIRWLVETGKMGDSPDFLPKGWIMETRPKQNGTTYKVYIAPSSGLKFQSKKKVFEYLNNEDLSKRSSSSKRGAAVSSASKLARKTEDSPDYLPKGWIVETRPKQNGDTYKRYIAPSGQKFNSRKKVFEFLNIEDPSNSSRSSERGSDVSTSQATTPCKDTGDALPAGWVSGVKVRKSDKSRKDSYYIDPVTGYIFHSRKDVFRYLATGEIGIHASKPNNGVSDTVQLTDEDDSPSNTAKRRKVEDSTVTRCLFTGQSSNEMTVDSNQMQDPPTIREEPTSNEMAVDSNQMQDPPAIKEEPTSNHASVQGSETVSPDNSKKGRVLRSGKTLDTVLPAPGISADSNDSKTGQMLRSGKTYVTASLDDSKKGRMLRSGKTFVATLPASEIFPDSDDSKKGKLLCSGQTLGSALPAPEISPDSDDSEKGGLLCSGKTLGKALPAPEISPDSDDSKKGQLLCSGQTPGTAIPAPEIPPDSDDSKKGRLLRSGKTHGTALPAPKISPGSNDLNKGRLLRCGKTPGTASLAQENSPKKQLKEIKGRMGKRQNRRHHVKSCKIKEEFGSPLRASKQLSGVEVEPMLDLEIGSRKSVVASVREVTPLMGGKATNSNHQVLEPVDQIGSALEPKTAIRVEESRGVQMECEKANHKDGDTKKTHELVEPKILTRGMESGGFQCEKARHKDGDTEKTNEREDQIGSLEPKFITRGKGSGEVRLERENTSRKVGGAEMIDGLVDRIGSASEPKSITSGKKSREVQLECKRTNHKDGDTENTHELVNGIGFALEPKTITESVDSGEVQLECEKTIHTDRVTEKISEKPESLMDLPFGDIWRDPCLEFAVKTLIGETKILSGGKENGETLLQCKQEIHIDRGVEKKTVQKPECSMNLPFGDSWPDPCLEFAIKTLTGEPEILPNGSGEVQMECEKAIHQDRDMEKINEKPECSISLPFEDIWRDPCLEFAFKTLTGESKPISTGKESGEDKLECEKAIGKDKDEGKTNGKPECSMNSLFGNSWPDPCLEFAFETLTGGSKPISIGNGSVEVQSECEKAIPTDRDIEKKTKEKPECSLNLPFGDSWPDPCLEFAFKTLTGDFPMEGDLTIQDYFHPSQTPNTRDNGVNGSCQISNQFRFDPPEKSASQLQLQKNPGFSAQGNANRLTYGAKNGLQQKHIAGSGQNSR</sequence>
<dbReference type="Pfam" id="PF01429">
    <property type="entry name" value="MBD"/>
    <property type="match status" value="3"/>
</dbReference>
<evidence type="ECO:0000256" key="4">
    <source>
        <dbReference type="ARBA" id="ARBA00023163"/>
    </source>
</evidence>
<organism evidence="8 9">
    <name type="scientific">Papaver atlanticum</name>
    <dbReference type="NCBI Taxonomy" id="357466"/>
    <lineage>
        <taxon>Eukaryota</taxon>
        <taxon>Viridiplantae</taxon>
        <taxon>Streptophyta</taxon>
        <taxon>Embryophyta</taxon>
        <taxon>Tracheophyta</taxon>
        <taxon>Spermatophyta</taxon>
        <taxon>Magnoliopsida</taxon>
        <taxon>Ranunculales</taxon>
        <taxon>Papaveraceae</taxon>
        <taxon>Papaveroideae</taxon>
        <taxon>Papaver</taxon>
    </lineage>
</organism>
<feature type="domain" description="MBD" evidence="7">
    <location>
        <begin position="23"/>
        <end position="95"/>
    </location>
</feature>
<feature type="compositionally biased region" description="Low complexity" evidence="6">
    <location>
        <begin position="80"/>
        <end position="95"/>
    </location>
</feature>
<comment type="subcellular location">
    <subcellularLocation>
        <location evidence="1">Nucleus</location>
    </subcellularLocation>
</comment>
<feature type="region of interest" description="Disordered" evidence="6">
    <location>
        <begin position="149"/>
        <end position="177"/>
    </location>
</feature>
<feature type="region of interest" description="Disordered" evidence="6">
    <location>
        <begin position="423"/>
        <end position="565"/>
    </location>
</feature>
<dbReference type="AlphaFoldDB" id="A0AAD4TI32"/>
<feature type="compositionally biased region" description="Polar residues" evidence="6">
    <location>
        <begin position="356"/>
        <end position="366"/>
    </location>
</feature>
<comment type="caution">
    <text evidence="8">The sequence shown here is derived from an EMBL/GenBank/DDBJ whole genome shotgun (WGS) entry which is preliminary data.</text>
</comment>
<evidence type="ECO:0000259" key="7">
    <source>
        <dbReference type="PROSITE" id="PS50982"/>
    </source>
</evidence>
<keyword evidence="3" id="KW-0238">DNA-binding</keyword>
<dbReference type="InterPro" id="IPR001739">
    <property type="entry name" value="Methyl_CpG_DNA-bd"/>
</dbReference>
<dbReference type="InterPro" id="IPR038945">
    <property type="entry name" value="MBD13-like"/>
</dbReference>
<dbReference type="Proteomes" id="UP001202328">
    <property type="component" value="Unassembled WGS sequence"/>
</dbReference>